<evidence type="ECO:0000313" key="2">
    <source>
        <dbReference type="Proteomes" id="UP000636891"/>
    </source>
</evidence>
<gene>
    <name evidence="1" type="ORF">H8S08_08180</name>
</gene>
<dbReference type="Pfam" id="PF14375">
    <property type="entry name" value="Cys_rich_CWC"/>
    <property type="match status" value="1"/>
</dbReference>
<dbReference type="EMBL" id="JACOOK010000003">
    <property type="protein sequence ID" value="MBC5616992.1"/>
    <property type="molecule type" value="Genomic_DNA"/>
</dbReference>
<comment type="caution">
    <text evidence="1">The sequence shown here is derived from an EMBL/GenBank/DDBJ whole genome shotgun (WGS) entry which is preliminary data.</text>
</comment>
<reference evidence="1 2" key="1">
    <citation type="submission" date="2020-08" db="EMBL/GenBank/DDBJ databases">
        <title>Genome public.</title>
        <authorList>
            <person name="Liu C."/>
            <person name="Sun Q."/>
        </authorList>
    </citation>
    <scope>NUCLEOTIDE SEQUENCE [LARGE SCALE GENOMIC DNA]</scope>
    <source>
        <strain evidence="1 2">New-7</strain>
    </source>
</reference>
<dbReference type="Proteomes" id="UP000636891">
    <property type="component" value="Unassembled WGS sequence"/>
</dbReference>
<proteinExistence type="predicted"/>
<organism evidence="1 2">
    <name type="scientific">Alistipes hominis</name>
    <dbReference type="NCBI Taxonomy" id="2763015"/>
    <lineage>
        <taxon>Bacteria</taxon>
        <taxon>Pseudomonadati</taxon>
        <taxon>Bacteroidota</taxon>
        <taxon>Bacteroidia</taxon>
        <taxon>Bacteroidales</taxon>
        <taxon>Rikenellaceae</taxon>
        <taxon>Alistipes</taxon>
    </lineage>
</organism>
<dbReference type="InterPro" id="IPR032720">
    <property type="entry name" value="Cys_rich_CWC"/>
</dbReference>
<sequence>MTMEKVCPRCGTRFACSLDAVMDCLCAGVALDDAQRRFIADNYDDCLCNDCLRILRETFYSTGINPRYAPIVKPKSYSE</sequence>
<name>A0ABR7CN67_9BACT</name>
<keyword evidence="2" id="KW-1185">Reference proteome</keyword>
<accession>A0ABR7CN67</accession>
<evidence type="ECO:0000313" key="1">
    <source>
        <dbReference type="EMBL" id="MBC5616992.1"/>
    </source>
</evidence>
<protein>
    <submittedName>
        <fullName evidence="1">Cysteine-rich CWC family protein</fullName>
    </submittedName>
</protein>